<reference evidence="8 9" key="1">
    <citation type="journal article" date="2015" name="Int. J. Syst. Evol. Microbiol.">
        <title>Nitrosospira lacus sp. nov., a psychrotolerant, ammonia-oxidizing bacterium from sandy lake sediment.</title>
        <authorList>
            <person name="Urakawa H."/>
            <person name="Garcia J.C."/>
            <person name="Nielsen J.L."/>
            <person name="Le V.Q."/>
            <person name="Kozlowski J.A."/>
            <person name="Stein L.Y."/>
            <person name="Lim C.K."/>
            <person name="Pommerening-Roser A."/>
            <person name="Martens-Habbena W."/>
            <person name="Stahl D.A."/>
            <person name="Klotz M.G."/>
        </authorList>
    </citation>
    <scope>NUCLEOTIDE SEQUENCE [LARGE SCALE GENOMIC DNA]</scope>
    <source>
        <strain evidence="8 9">APG3</strain>
    </source>
</reference>
<evidence type="ECO:0000256" key="3">
    <source>
        <dbReference type="ARBA" id="ARBA00022475"/>
    </source>
</evidence>
<evidence type="ECO:0000313" key="8">
    <source>
        <dbReference type="EMBL" id="ARO88273.1"/>
    </source>
</evidence>
<gene>
    <name evidence="8" type="ORF">EBAPG3_011050</name>
</gene>
<dbReference type="eggNOG" id="COG2259">
    <property type="taxonomic scope" value="Bacteria"/>
</dbReference>
<dbReference type="InterPro" id="IPR032808">
    <property type="entry name" value="DoxX"/>
</dbReference>
<keyword evidence="9" id="KW-1185">Reference proteome</keyword>
<comment type="similarity">
    <text evidence="2">Belongs to the DoxX family.</text>
</comment>
<comment type="subcellular location">
    <subcellularLocation>
        <location evidence="1">Cell membrane</location>
        <topology evidence="1">Multi-pass membrane protein</topology>
    </subcellularLocation>
</comment>
<dbReference type="KEGG" id="nlc:EBAPG3_011050"/>
<dbReference type="Pfam" id="PF07681">
    <property type="entry name" value="DoxX"/>
    <property type="match status" value="1"/>
</dbReference>
<proteinExistence type="inferred from homology"/>
<evidence type="ECO:0000256" key="7">
    <source>
        <dbReference type="SAM" id="Phobius"/>
    </source>
</evidence>
<name>A0A1W6SR58_9PROT</name>
<dbReference type="Proteomes" id="UP000012179">
    <property type="component" value="Chromosome"/>
</dbReference>
<evidence type="ECO:0000313" key="9">
    <source>
        <dbReference type="Proteomes" id="UP000012179"/>
    </source>
</evidence>
<sequence length="134" mass="14531">MRNPFQNDALGKFILRLTVGTLILLHGVFKMLNPGSLEFISKQLAGFNLPAVLAYGVYVGEVIAPLMIILGIFSRLGGLLVFGNMIFALVLAHRSQLFSLTSNGGWALELQGFYLFSGLAILFLGSGKMAIRPD</sequence>
<dbReference type="PANTHER" id="PTHR33452:SF1">
    <property type="entry name" value="INNER MEMBRANE PROTEIN YPHA-RELATED"/>
    <property type="match status" value="1"/>
</dbReference>
<organism evidence="8 9">
    <name type="scientific">Nitrosospira lacus</name>
    <dbReference type="NCBI Taxonomy" id="1288494"/>
    <lineage>
        <taxon>Bacteria</taxon>
        <taxon>Pseudomonadati</taxon>
        <taxon>Pseudomonadota</taxon>
        <taxon>Betaproteobacteria</taxon>
        <taxon>Nitrosomonadales</taxon>
        <taxon>Nitrosomonadaceae</taxon>
        <taxon>Nitrosospira</taxon>
    </lineage>
</organism>
<evidence type="ECO:0000256" key="5">
    <source>
        <dbReference type="ARBA" id="ARBA00022989"/>
    </source>
</evidence>
<dbReference type="AlphaFoldDB" id="A0A1W6SR58"/>
<keyword evidence="4 7" id="KW-0812">Transmembrane</keyword>
<dbReference type="GO" id="GO:0005886">
    <property type="term" value="C:plasma membrane"/>
    <property type="evidence" value="ECO:0007669"/>
    <property type="project" value="UniProtKB-SubCell"/>
</dbReference>
<dbReference type="InterPro" id="IPR051907">
    <property type="entry name" value="DoxX-like_oxidoreductase"/>
</dbReference>
<accession>A0A1W6SR58</accession>
<dbReference type="OrthoDB" id="280866at2"/>
<dbReference type="EMBL" id="CP021106">
    <property type="protein sequence ID" value="ARO88273.1"/>
    <property type="molecule type" value="Genomic_DNA"/>
</dbReference>
<feature type="transmembrane region" description="Helical" evidence="7">
    <location>
        <begin position="113"/>
        <end position="131"/>
    </location>
</feature>
<keyword evidence="6 7" id="KW-0472">Membrane</keyword>
<dbReference type="PANTHER" id="PTHR33452">
    <property type="entry name" value="OXIDOREDUCTASE CATD-RELATED"/>
    <property type="match status" value="1"/>
</dbReference>
<feature type="transmembrane region" description="Helical" evidence="7">
    <location>
        <begin position="76"/>
        <end position="93"/>
    </location>
</feature>
<keyword evidence="3" id="KW-1003">Cell membrane</keyword>
<keyword evidence="5 7" id="KW-1133">Transmembrane helix</keyword>
<evidence type="ECO:0000256" key="4">
    <source>
        <dbReference type="ARBA" id="ARBA00022692"/>
    </source>
</evidence>
<evidence type="ECO:0000256" key="6">
    <source>
        <dbReference type="ARBA" id="ARBA00023136"/>
    </source>
</evidence>
<feature type="transmembrane region" description="Helical" evidence="7">
    <location>
        <begin position="9"/>
        <end position="29"/>
    </location>
</feature>
<evidence type="ECO:0000256" key="1">
    <source>
        <dbReference type="ARBA" id="ARBA00004651"/>
    </source>
</evidence>
<protein>
    <submittedName>
        <fullName evidence="8">DoxX family membrane protein</fullName>
    </submittedName>
</protein>
<evidence type="ECO:0000256" key="2">
    <source>
        <dbReference type="ARBA" id="ARBA00006679"/>
    </source>
</evidence>
<feature type="transmembrane region" description="Helical" evidence="7">
    <location>
        <begin position="49"/>
        <end position="69"/>
    </location>
</feature>
<dbReference type="RefSeq" id="WP_004176060.1">
    <property type="nucleotide sequence ID" value="NZ_CP021106.3"/>
</dbReference>